<dbReference type="Pfam" id="PF13520">
    <property type="entry name" value="AA_permease_2"/>
    <property type="match status" value="1"/>
</dbReference>
<feature type="transmembrane region" description="Helical" evidence="5">
    <location>
        <begin position="198"/>
        <end position="217"/>
    </location>
</feature>
<feature type="transmembrane region" description="Helical" evidence="5">
    <location>
        <begin position="382"/>
        <end position="402"/>
    </location>
</feature>
<dbReference type="PANTHER" id="PTHR11785:SF512">
    <property type="entry name" value="SOBREMESA, ISOFORM B"/>
    <property type="match status" value="1"/>
</dbReference>
<dbReference type="OrthoDB" id="127638at2"/>
<feature type="transmembrane region" description="Helical" evidence="5">
    <location>
        <begin position="329"/>
        <end position="346"/>
    </location>
</feature>
<dbReference type="GO" id="GO:0015179">
    <property type="term" value="F:L-amino acid transmembrane transporter activity"/>
    <property type="evidence" value="ECO:0007669"/>
    <property type="project" value="TreeGrafter"/>
</dbReference>
<dbReference type="InterPro" id="IPR050598">
    <property type="entry name" value="AminoAcid_Transporter"/>
</dbReference>
<feature type="transmembrane region" description="Helical" evidence="5">
    <location>
        <begin position="352"/>
        <end position="370"/>
    </location>
</feature>
<dbReference type="PANTHER" id="PTHR11785">
    <property type="entry name" value="AMINO ACID TRANSPORTER"/>
    <property type="match status" value="1"/>
</dbReference>
<reference evidence="6 7" key="1">
    <citation type="submission" date="2019-08" db="EMBL/GenBank/DDBJ databases">
        <title>Bradymonadales sp. TMQ4.</title>
        <authorList>
            <person name="Liang Q."/>
        </authorList>
    </citation>
    <scope>NUCLEOTIDE SEQUENCE [LARGE SCALE GENOMIC DNA]</scope>
    <source>
        <strain evidence="6 7">TMQ4</strain>
    </source>
</reference>
<evidence type="ECO:0000256" key="4">
    <source>
        <dbReference type="ARBA" id="ARBA00023136"/>
    </source>
</evidence>
<feature type="transmembrane region" description="Helical" evidence="5">
    <location>
        <begin position="283"/>
        <end position="308"/>
    </location>
</feature>
<evidence type="ECO:0000313" key="6">
    <source>
        <dbReference type="EMBL" id="TXD39495.1"/>
    </source>
</evidence>
<comment type="subcellular location">
    <subcellularLocation>
        <location evidence="1">Membrane</location>
        <topology evidence="1">Multi-pass membrane protein</topology>
    </subcellularLocation>
</comment>
<feature type="transmembrane region" description="Helical" evidence="5">
    <location>
        <begin position="408"/>
        <end position="429"/>
    </location>
</feature>
<organism evidence="6 7">
    <name type="scientific">Lujinxingia vulgaris</name>
    <dbReference type="NCBI Taxonomy" id="2600176"/>
    <lineage>
        <taxon>Bacteria</taxon>
        <taxon>Deltaproteobacteria</taxon>
        <taxon>Bradymonadales</taxon>
        <taxon>Lujinxingiaceae</taxon>
        <taxon>Lujinxingia</taxon>
    </lineage>
</organism>
<name>A0A5C6XMN7_9DELT</name>
<feature type="transmembrane region" description="Helical" evidence="5">
    <location>
        <begin position="45"/>
        <end position="65"/>
    </location>
</feature>
<gene>
    <name evidence="6" type="ORF">FRC98_03610</name>
</gene>
<feature type="transmembrane region" description="Helical" evidence="5">
    <location>
        <begin position="229"/>
        <end position="252"/>
    </location>
</feature>
<keyword evidence="3 5" id="KW-1133">Transmembrane helix</keyword>
<feature type="transmembrane region" description="Helical" evidence="5">
    <location>
        <begin position="128"/>
        <end position="148"/>
    </location>
</feature>
<dbReference type="InterPro" id="IPR002293">
    <property type="entry name" value="AA/rel_permease1"/>
</dbReference>
<sequence>MTDRSAKYEKGSLSLIATVAMGTGVMIGAGIFALTGQVAELAGGLFPAAFIIAAIISGFSAYSYIKVAGAHPSAGGIAMILKKAYGPSTVTGAASLLMALSMVINESLVARTFGAYTLRLFPGEVPDFWVPVLAVGLIAVAFGVNVAGNKVIGTVSNVSAFLKIGGLLVFAAIAVAASGVDLQIQPWPPSGDPAAPDFIGAIALAILAFKGFTTITNSGDEIVEPEKNIGRAIVISLAICLVVYLAVCFAVASSLSLEELIRAKDYALAEAARPAIGGYGTTFTVIIAIIATASGLLASVFAVSRMLAMLTDMNLIPHSHFGMPGDIQKHTLVYTVVIAAALAALFDLSRIASMGAIFYLVMDMAIHWGVLRHLRAEVEASAPVLVTAIVLDALALAAFLFVKGSSDPLIVGVSLSGIAIVFAFERFFLRRVRGQGSEDGHTQQHNEDHDS</sequence>
<dbReference type="PIRSF" id="PIRSF006060">
    <property type="entry name" value="AA_transporter"/>
    <property type="match status" value="1"/>
</dbReference>
<comment type="caution">
    <text evidence="6">The sequence shown here is derived from an EMBL/GenBank/DDBJ whole genome shotgun (WGS) entry which is preliminary data.</text>
</comment>
<evidence type="ECO:0000256" key="2">
    <source>
        <dbReference type="ARBA" id="ARBA00022692"/>
    </source>
</evidence>
<dbReference type="RefSeq" id="WP_146979920.1">
    <property type="nucleotide sequence ID" value="NZ_VOSM01000001.1"/>
</dbReference>
<feature type="transmembrane region" description="Helical" evidence="5">
    <location>
        <begin position="85"/>
        <end position="104"/>
    </location>
</feature>
<feature type="transmembrane region" description="Helical" evidence="5">
    <location>
        <begin position="160"/>
        <end position="178"/>
    </location>
</feature>
<dbReference type="AlphaFoldDB" id="A0A5C6XMN7"/>
<proteinExistence type="predicted"/>
<keyword evidence="4 5" id="KW-0472">Membrane</keyword>
<evidence type="ECO:0000256" key="1">
    <source>
        <dbReference type="ARBA" id="ARBA00004141"/>
    </source>
</evidence>
<dbReference type="EMBL" id="VOSM01000001">
    <property type="protein sequence ID" value="TXD39495.1"/>
    <property type="molecule type" value="Genomic_DNA"/>
</dbReference>
<accession>A0A5C6XMN7</accession>
<evidence type="ECO:0000256" key="5">
    <source>
        <dbReference type="SAM" id="Phobius"/>
    </source>
</evidence>
<keyword evidence="2 5" id="KW-0812">Transmembrane</keyword>
<dbReference type="GO" id="GO:0016020">
    <property type="term" value="C:membrane"/>
    <property type="evidence" value="ECO:0007669"/>
    <property type="project" value="UniProtKB-SubCell"/>
</dbReference>
<evidence type="ECO:0000256" key="3">
    <source>
        <dbReference type="ARBA" id="ARBA00022989"/>
    </source>
</evidence>
<feature type="transmembrane region" description="Helical" evidence="5">
    <location>
        <begin position="12"/>
        <end position="33"/>
    </location>
</feature>
<dbReference type="Gene3D" id="1.20.1740.10">
    <property type="entry name" value="Amino acid/polyamine transporter I"/>
    <property type="match status" value="1"/>
</dbReference>
<evidence type="ECO:0000313" key="7">
    <source>
        <dbReference type="Proteomes" id="UP000321412"/>
    </source>
</evidence>
<keyword evidence="7" id="KW-1185">Reference proteome</keyword>
<protein>
    <submittedName>
        <fullName evidence="6">APC family permease</fullName>
    </submittedName>
</protein>
<dbReference type="Proteomes" id="UP000321412">
    <property type="component" value="Unassembled WGS sequence"/>
</dbReference>